<dbReference type="PROSITE" id="PS51257">
    <property type="entry name" value="PROKAR_LIPOPROTEIN"/>
    <property type="match status" value="1"/>
</dbReference>
<accession>D1AF09</accession>
<feature type="chain" id="PRO_5038500297" description="Lipoprotein" evidence="1">
    <location>
        <begin position="22"/>
        <end position="171"/>
    </location>
</feature>
<name>D1AF09_THECD</name>
<organism evidence="2 3">
    <name type="scientific">Thermomonospora curvata (strain ATCC 19995 / DSM 43183 / JCM 3096 / KCTC 9072 / NBRC 15933 / NCIMB 10081 / Henssen B9)</name>
    <dbReference type="NCBI Taxonomy" id="471852"/>
    <lineage>
        <taxon>Bacteria</taxon>
        <taxon>Bacillati</taxon>
        <taxon>Actinomycetota</taxon>
        <taxon>Actinomycetes</taxon>
        <taxon>Streptosporangiales</taxon>
        <taxon>Thermomonosporaceae</taxon>
        <taxon>Thermomonospora</taxon>
    </lineage>
</organism>
<reference evidence="2 3" key="1">
    <citation type="journal article" date="2011" name="Stand. Genomic Sci.">
        <title>Complete genome sequence of Thermomonospora curvata type strain (B9).</title>
        <authorList>
            <person name="Chertkov O."/>
            <person name="Sikorski J."/>
            <person name="Nolan M."/>
            <person name="Lapidus A."/>
            <person name="Lucas S."/>
            <person name="Del Rio T.G."/>
            <person name="Tice H."/>
            <person name="Cheng J.F."/>
            <person name="Goodwin L."/>
            <person name="Pitluck S."/>
            <person name="Liolios K."/>
            <person name="Ivanova N."/>
            <person name="Mavromatis K."/>
            <person name="Mikhailova N."/>
            <person name="Ovchinnikova G."/>
            <person name="Pati A."/>
            <person name="Chen A."/>
            <person name="Palaniappan K."/>
            <person name="Djao O.D."/>
            <person name="Land M."/>
            <person name="Hauser L."/>
            <person name="Chang Y.J."/>
            <person name="Jeffries C.D."/>
            <person name="Brettin T."/>
            <person name="Han C."/>
            <person name="Detter J.C."/>
            <person name="Rohde M."/>
            <person name="Goker M."/>
            <person name="Woyke T."/>
            <person name="Bristow J."/>
            <person name="Eisen J.A."/>
            <person name="Markowitz V."/>
            <person name="Hugenholtz P."/>
            <person name="Klenk H.P."/>
            <person name="Kyrpides N.C."/>
        </authorList>
    </citation>
    <scope>NUCLEOTIDE SEQUENCE [LARGE SCALE GENOMIC DNA]</scope>
    <source>
        <strain evidence="3">ATCC 19995 / DSM 43183 / JCM 3096 / KCTC 9072 / NBRC 15933 / NCIMB 10081 / Henssen B9</strain>
    </source>
</reference>
<protein>
    <recommendedName>
        <fullName evidence="4">Lipoprotein</fullName>
    </recommendedName>
</protein>
<dbReference type="Proteomes" id="UP000001918">
    <property type="component" value="Chromosome"/>
</dbReference>
<evidence type="ECO:0008006" key="4">
    <source>
        <dbReference type="Google" id="ProtNLM"/>
    </source>
</evidence>
<keyword evidence="1" id="KW-0732">Signal</keyword>
<dbReference type="EMBL" id="CP001738">
    <property type="protein sequence ID" value="ACY99553.1"/>
    <property type="molecule type" value="Genomic_DNA"/>
</dbReference>
<dbReference type="AlphaFoldDB" id="D1AF09"/>
<proteinExistence type="predicted"/>
<keyword evidence="3" id="KW-1185">Reference proteome</keyword>
<sequence length="171" mass="18477">MRLPAGPLVAPLLVLMLPALGACALFTDAEPKIPPLVWESGDARLIDPRSATVPPQESLPARLVLYRFLRGVAAGDVRVCGYLIPEYEQDAFGAVGGCRSGLAAERRRLGARTLAALRGVTVPMARRGPGDNEMTVRFGDLRWRTAPPEPAGLLAERFVLRRVGGRWRIAA</sequence>
<evidence type="ECO:0000256" key="1">
    <source>
        <dbReference type="SAM" id="SignalP"/>
    </source>
</evidence>
<dbReference type="KEGG" id="tcu:Tcur_4024"/>
<feature type="signal peptide" evidence="1">
    <location>
        <begin position="1"/>
        <end position="21"/>
    </location>
</feature>
<dbReference type="HOGENOM" id="CLU_1562143_0_0_11"/>
<evidence type="ECO:0000313" key="2">
    <source>
        <dbReference type="EMBL" id="ACY99553.1"/>
    </source>
</evidence>
<evidence type="ECO:0000313" key="3">
    <source>
        <dbReference type="Proteomes" id="UP000001918"/>
    </source>
</evidence>
<gene>
    <name evidence="2" type="ordered locus">Tcur_4024</name>
</gene>